<feature type="region of interest" description="Disordered" evidence="1">
    <location>
        <begin position="173"/>
        <end position="218"/>
    </location>
</feature>
<name>A0A7X6RRU4_9ACTN</name>
<protein>
    <submittedName>
        <fullName evidence="2">PQQ-binding-like beta-propeller repeat protein</fullName>
    </submittedName>
</protein>
<keyword evidence="3" id="KW-1185">Reference proteome</keyword>
<dbReference type="InterPro" id="IPR015943">
    <property type="entry name" value="WD40/YVTN_repeat-like_dom_sf"/>
</dbReference>
<dbReference type="EMBL" id="JAAXPG010000022">
    <property type="protein sequence ID" value="NKZ00255.1"/>
    <property type="molecule type" value="Genomic_DNA"/>
</dbReference>
<proteinExistence type="predicted"/>
<reference evidence="2 3" key="1">
    <citation type="submission" date="2020-04" db="EMBL/GenBank/DDBJ databases">
        <title>MicrobeNet Type strains.</title>
        <authorList>
            <person name="Nicholson A.C."/>
        </authorList>
    </citation>
    <scope>NUCLEOTIDE SEQUENCE [LARGE SCALE GENOMIC DNA]</scope>
    <source>
        <strain evidence="2 3">ATCC 23612</strain>
    </source>
</reference>
<organism evidence="2 3">
    <name type="scientific">Nocardiopsis alborubida</name>
    <dbReference type="NCBI Taxonomy" id="146802"/>
    <lineage>
        <taxon>Bacteria</taxon>
        <taxon>Bacillati</taxon>
        <taxon>Actinomycetota</taxon>
        <taxon>Actinomycetes</taxon>
        <taxon>Streptosporangiales</taxon>
        <taxon>Nocardiopsidaceae</taxon>
        <taxon>Nocardiopsis</taxon>
    </lineage>
</organism>
<accession>A0A7X6RRU4</accession>
<feature type="compositionally biased region" description="Basic residues" evidence="1">
    <location>
        <begin position="185"/>
        <end position="218"/>
    </location>
</feature>
<dbReference type="SUPFAM" id="SSF50998">
    <property type="entry name" value="Quinoprotein alcohol dehydrogenase-like"/>
    <property type="match status" value="1"/>
</dbReference>
<dbReference type="Gene3D" id="2.130.10.10">
    <property type="entry name" value="YVTN repeat-like/Quinoprotein amine dehydrogenase"/>
    <property type="match status" value="1"/>
</dbReference>
<evidence type="ECO:0000313" key="3">
    <source>
        <dbReference type="Proteomes" id="UP000553209"/>
    </source>
</evidence>
<dbReference type="InterPro" id="IPR011047">
    <property type="entry name" value="Quinoprotein_ADH-like_sf"/>
</dbReference>
<evidence type="ECO:0000256" key="1">
    <source>
        <dbReference type="SAM" id="MobiDB-lite"/>
    </source>
</evidence>
<comment type="caution">
    <text evidence="2">The sequence shown here is derived from an EMBL/GenBank/DDBJ whole genome shotgun (WGS) entry which is preliminary data.</text>
</comment>
<gene>
    <name evidence="2" type="ORF">HGB44_21655</name>
</gene>
<dbReference type="AlphaFoldDB" id="A0A7X6RRU4"/>
<evidence type="ECO:0000313" key="2">
    <source>
        <dbReference type="EMBL" id="NKZ00255.1"/>
    </source>
</evidence>
<dbReference type="Proteomes" id="UP000553209">
    <property type="component" value="Unassembled WGS sequence"/>
</dbReference>
<sequence>MPITVSEAAWTWEGPEGSALLEILPVPTGAVLHMRDGAVGLDTRTGEEVWSYRLLEAEVEADVVVSPDGSLVAVSAGGSLALLDSGTGEEVRAVEHGETEAGHLSLGGAGLVADEGLIPAGSSGSEGVVVSLDPWEDEPGWRNEDLECVNGSGTPQVDQGFLTLPLVVGRRHAAAAPLGSPPGIRPRRRTGPGTRRRRPRRGRRRPAARSRRRPRSCR</sequence>